<organism evidence="1 2">
    <name type="scientific">Fusarium decemcellulare</name>
    <dbReference type="NCBI Taxonomy" id="57161"/>
    <lineage>
        <taxon>Eukaryota</taxon>
        <taxon>Fungi</taxon>
        <taxon>Dikarya</taxon>
        <taxon>Ascomycota</taxon>
        <taxon>Pezizomycotina</taxon>
        <taxon>Sordariomycetes</taxon>
        <taxon>Hypocreomycetidae</taxon>
        <taxon>Hypocreales</taxon>
        <taxon>Nectriaceae</taxon>
        <taxon>Fusarium</taxon>
        <taxon>Fusarium decemcellulare species complex</taxon>
    </lineage>
</organism>
<sequence>MALSSRWSVPIQSCSLQQWIFGSSCDPLGGPNKPILIDADRPDAHSLTKTQLRLLSKQIALGLIKAGLGQGDRVLVFSSNNVYLPSVFLGVLMSGGIFSGANPGFTARELAYQLENSGSNFMFTAPLQLSTALKAAEMVGLPHDNIFILDPSVFPPSGNTASLQERRTDGPRLWTELIADNQEQAETWEWVEPRNPEVAVCCLNYSSGTTGAPKGVEITHAAYVANGIGVVTLMDMNPDPEFRQRARSLCFLPMYHAYAQTYFISIYPHAGIPTYVMAKFDFRKMLQCIQRFRITILLCVPPILVYLSKHPLVKEYDISSIKDISSGAAPLSREVAERVEKLWPNQRISVKQGWGMTEITCVGMAWDPRAASNAAAVGELAPNCSAKIINLASRTLVQQPNERGELWVTGPMLMKGYWRNPAATDATIHTDEDGIRWLKTGDIAYLEYSDNRTIFYIIDRIKELIKVKGNQVAPAELEAVLLDHPEISDAAVVGVPFQEDEIPRAYLVRIPKSQLTEKQAVDWMEARVAKYKRLKGGAVFVDMIPKNPSGKILRRTLRERAKQELDLIHSSAARL</sequence>
<gene>
    <name evidence="1" type="ORF">NM208_g2201</name>
</gene>
<evidence type="ECO:0000313" key="2">
    <source>
        <dbReference type="Proteomes" id="UP001148629"/>
    </source>
</evidence>
<evidence type="ECO:0000313" key="1">
    <source>
        <dbReference type="EMBL" id="KAJ3546054.1"/>
    </source>
</evidence>
<keyword evidence="2" id="KW-1185">Reference proteome</keyword>
<dbReference type="EMBL" id="JANRMS010000127">
    <property type="protein sequence ID" value="KAJ3546054.1"/>
    <property type="molecule type" value="Genomic_DNA"/>
</dbReference>
<protein>
    <submittedName>
        <fullName evidence="1">Uncharacterized protein</fullName>
    </submittedName>
</protein>
<accession>A0ACC1STG7</accession>
<comment type="caution">
    <text evidence="1">The sequence shown here is derived from an EMBL/GenBank/DDBJ whole genome shotgun (WGS) entry which is preliminary data.</text>
</comment>
<reference evidence="1" key="1">
    <citation type="submission" date="2022-08" db="EMBL/GenBank/DDBJ databases">
        <title>Genome Sequence of Fusarium decemcellulare.</title>
        <authorList>
            <person name="Buettner E."/>
        </authorList>
    </citation>
    <scope>NUCLEOTIDE SEQUENCE</scope>
    <source>
        <strain evidence="1">Babe19</strain>
    </source>
</reference>
<dbReference type="Proteomes" id="UP001148629">
    <property type="component" value="Unassembled WGS sequence"/>
</dbReference>
<proteinExistence type="predicted"/>
<name>A0ACC1STG7_9HYPO</name>